<gene>
    <name evidence="2" type="ORF">E5163_01680</name>
</gene>
<reference evidence="2 3" key="1">
    <citation type="journal article" date="2017" name="Int. J. Syst. Evol. Microbiol.">
        <title>Marinicauda algicola sp. nov., isolated from a marine red alga Rhodosorus marinus.</title>
        <authorList>
            <person name="Jeong S.E."/>
            <person name="Jeon S.H."/>
            <person name="Chun B.H."/>
            <person name="Kim D.W."/>
            <person name="Jeon C.O."/>
        </authorList>
    </citation>
    <scope>NUCLEOTIDE SEQUENCE [LARGE SCALE GENOMIC DNA]</scope>
    <source>
        <strain evidence="2 3">JCM 31718</strain>
    </source>
</reference>
<keyword evidence="1" id="KW-1133">Transmembrane helix</keyword>
<feature type="transmembrane region" description="Helical" evidence="1">
    <location>
        <begin position="169"/>
        <end position="186"/>
    </location>
</feature>
<dbReference type="AlphaFoldDB" id="A0A4S2H2Q8"/>
<name>A0A4S2H2Q8_9PROT</name>
<feature type="transmembrane region" description="Helical" evidence="1">
    <location>
        <begin position="48"/>
        <end position="68"/>
    </location>
</feature>
<feature type="transmembrane region" description="Helical" evidence="1">
    <location>
        <begin position="14"/>
        <end position="36"/>
    </location>
</feature>
<evidence type="ECO:0000256" key="1">
    <source>
        <dbReference type="SAM" id="Phobius"/>
    </source>
</evidence>
<keyword evidence="3" id="KW-1185">Reference proteome</keyword>
<dbReference type="RefSeq" id="WP_135994372.1">
    <property type="nucleotide sequence ID" value="NZ_CP071057.1"/>
</dbReference>
<feature type="transmembrane region" description="Helical" evidence="1">
    <location>
        <begin position="112"/>
        <end position="132"/>
    </location>
</feature>
<keyword evidence="1" id="KW-0812">Transmembrane</keyword>
<accession>A0A4S2H2Q8</accession>
<evidence type="ECO:0000313" key="2">
    <source>
        <dbReference type="EMBL" id="TGY89875.1"/>
    </source>
</evidence>
<proteinExistence type="predicted"/>
<dbReference type="Proteomes" id="UP000308054">
    <property type="component" value="Unassembled WGS sequence"/>
</dbReference>
<comment type="caution">
    <text evidence="2">The sequence shown here is derived from an EMBL/GenBank/DDBJ whole genome shotgun (WGS) entry which is preliminary data.</text>
</comment>
<organism evidence="2 3">
    <name type="scientific">Marinicauda algicola</name>
    <dbReference type="NCBI Taxonomy" id="2029849"/>
    <lineage>
        <taxon>Bacteria</taxon>
        <taxon>Pseudomonadati</taxon>
        <taxon>Pseudomonadota</taxon>
        <taxon>Alphaproteobacteria</taxon>
        <taxon>Maricaulales</taxon>
        <taxon>Maricaulaceae</taxon>
        <taxon>Marinicauda</taxon>
    </lineage>
</organism>
<dbReference type="EMBL" id="SRXW01000001">
    <property type="protein sequence ID" value="TGY89875.1"/>
    <property type="molecule type" value="Genomic_DNA"/>
</dbReference>
<feature type="transmembrane region" description="Helical" evidence="1">
    <location>
        <begin position="193"/>
        <end position="213"/>
    </location>
</feature>
<sequence>MADATLAPAKADRFFLYFALALFLIVVFSFPLHAVLNPERLPPIRPVLHLHAASMGTWYALLVTQTLLVANGRIGLHQALGLSSLALVPLVIGTGLYVSYANMVRTGVPTILIANAGNCVLFIAFYGAALVMRGRPAFHKRFMMFAALALMLPAYARLVQVFGRGEMDAIIPWFVLLLVLPVYDLISHRRIEAATLVGVALNLAYIASLLAFLPPLEA</sequence>
<evidence type="ECO:0000313" key="3">
    <source>
        <dbReference type="Proteomes" id="UP000308054"/>
    </source>
</evidence>
<protein>
    <submittedName>
        <fullName evidence="2">Uncharacterized protein</fullName>
    </submittedName>
</protein>
<feature type="transmembrane region" description="Helical" evidence="1">
    <location>
        <begin position="144"/>
        <end position="163"/>
    </location>
</feature>
<keyword evidence="1" id="KW-0472">Membrane</keyword>
<feature type="transmembrane region" description="Helical" evidence="1">
    <location>
        <begin position="80"/>
        <end position="100"/>
    </location>
</feature>
<dbReference type="OrthoDB" id="7540170at2"/>